<evidence type="ECO:0000313" key="3">
    <source>
        <dbReference type="Proteomes" id="UP000694308"/>
    </source>
</evidence>
<organism evidence="2 3">
    <name type="scientific">Clostridium thailandense</name>
    <dbReference type="NCBI Taxonomy" id="2794346"/>
    <lineage>
        <taxon>Bacteria</taxon>
        <taxon>Bacillati</taxon>
        <taxon>Bacillota</taxon>
        <taxon>Clostridia</taxon>
        <taxon>Eubacteriales</taxon>
        <taxon>Clostridiaceae</taxon>
        <taxon>Clostridium</taxon>
    </lineage>
</organism>
<evidence type="ECO:0000256" key="1">
    <source>
        <dbReference type="SAM" id="Phobius"/>
    </source>
</evidence>
<feature type="transmembrane region" description="Helical" evidence="1">
    <location>
        <begin position="78"/>
        <end position="97"/>
    </location>
</feature>
<dbReference type="Pfam" id="PF12822">
    <property type="entry name" value="ECF_trnsprt"/>
    <property type="match status" value="1"/>
</dbReference>
<gene>
    <name evidence="2" type="ORF">I6U48_20140</name>
</gene>
<proteinExistence type="predicted"/>
<dbReference type="InterPro" id="IPR024529">
    <property type="entry name" value="ECF_trnsprt_substrate-spec"/>
</dbReference>
<keyword evidence="1" id="KW-1133">Transmembrane helix</keyword>
<reference evidence="2" key="1">
    <citation type="submission" date="2020-12" db="EMBL/GenBank/DDBJ databases">
        <title>Clostridium thailandense sp. nov., a novel acetogenic bacterium isolated from peat land soil in Thailand.</title>
        <authorList>
            <person name="Chaikitkaew S."/>
            <person name="Birkeland N.K."/>
        </authorList>
    </citation>
    <scope>NUCLEOTIDE SEQUENCE</scope>
    <source>
        <strain evidence="2">PL3</strain>
    </source>
</reference>
<feature type="transmembrane region" description="Helical" evidence="1">
    <location>
        <begin position="45"/>
        <end position="66"/>
    </location>
</feature>
<accession>A0A949TLS3</accession>
<evidence type="ECO:0000313" key="2">
    <source>
        <dbReference type="EMBL" id="MBV7275214.1"/>
    </source>
</evidence>
<keyword evidence="1" id="KW-0812">Transmembrane</keyword>
<keyword evidence="1" id="KW-0472">Membrane</keyword>
<dbReference type="Proteomes" id="UP000694308">
    <property type="component" value="Unassembled WGS sequence"/>
</dbReference>
<keyword evidence="3" id="KW-1185">Reference proteome</keyword>
<dbReference type="AlphaFoldDB" id="A0A949TLS3"/>
<dbReference type="GO" id="GO:0022857">
    <property type="term" value="F:transmembrane transporter activity"/>
    <property type="evidence" value="ECO:0007669"/>
    <property type="project" value="InterPro"/>
</dbReference>
<dbReference type="EMBL" id="JAEEGC010000116">
    <property type="protein sequence ID" value="MBV7275214.1"/>
    <property type="molecule type" value="Genomic_DNA"/>
</dbReference>
<sequence>MKRVSNLQQMIRASLLIALGLILPYLFHGVKDAGTVFLPMHIPILIGAFILQPYYALCVGVLTPLLSHIFTGMPPFPFVYIMIFELASYGLFISMFYNKFKIGVYPSLISGMILGRIINILGTFVLLHIIMSKPFNLGVVASGLFLKGLPGIVIQIILIPIIVYAVQKSLRSNTVC</sequence>
<name>A0A949TLS3_9CLOT</name>
<feature type="transmembrane region" description="Helical" evidence="1">
    <location>
        <begin position="144"/>
        <end position="166"/>
    </location>
</feature>
<comment type="caution">
    <text evidence="2">The sequence shown here is derived from an EMBL/GenBank/DDBJ whole genome shotgun (WGS) entry which is preliminary data.</text>
</comment>
<dbReference type="RefSeq" id="WP_218322269.1">
    <property type="nucleotide sequence ID" value="NZ_JAEEGC010000116.1"/>
</dbReference>
<feature type="transmembrane region" description="Helical" evidence="1">
    <location>
        <begin position="109"/>
        <end position="132"/>
    </location>
</feature>
<protein>
    <submittedName>
        <fullName evidence="2">ECF transporter S component</fullName>
    </submittedName>
</protein>